<organism evidence="1 2">
    <name type="scientific">Moritella yayanosii</name>
    <dbReference type="NCBI Taxonomy" id="69539"/>
    <lineage>
        <taxon>Bacteria</taxon>
        <taxon>Pseudomonadati</taxon>
        <taxon>Pseudomonadota</taxon>
        <taxon>Gammaproteobacteria</taxon>
        <taxon>Alteromonadales</taxon>
        <taxon>Moritellaceae</taxon>
        <taxon>Moritella</taxon>
    </lineage>
</organism>
<proteinExistence type="predicted"/>
<gene>
    <name evidence="1" type="ORF">MORIYA_4206</name>
</gene>
<dbReference type="AlphaFoldDB" id="A0A330LY78"/>
<accession>A0A330LY78</accession>
<name>A0A330LY78_9GAMM</name>
<sequence>MTTASSYSAQLAINVSPSVTNAVAQLCYQGSFGPTLGILFSAQQVTRQE</sequence>
<dbReference type="EMBL" id="LS483250">
    <property type="protein sequence ID" value="SQD80658.1"/>
    <property type="molecule type" value="Genomic_DNA"/>
</dbReference>
<protein>
    <submittedName>
        <fullName evidence="1">Uncharacterized protein</fullName>
    </submittedName>
</protein>
<reference evidence="2" key="1">
    <citation type="submission" date="2018-05" db="EMBL/GenBank/DDBJ databases">
        <authorList>
            <person name="Cea G.-C."/>
            <person name="William W."/>
        </authorList>
    </citation>
    <scope>NUCLEOTIDE SEQUENCE [LARGE SCALE GENOMIC DNA]</scope>
    <source>
        <strain evidence="2">DB21MT 5</strain>
    </source>
</reference>
<keyword evidence="2" id="KW-1185">Reference proteome</keyword>
<evidence type="ECO:0000313" key="2">
    <source>
        <dbReference type="Proteomes" id="UP000250163"/>
    </source>
</evidence>
<dbReference type="KEGG" id="mya:MORIYA_4206"/>
<dbReference type="Proteomes" id="UP000250163">
    <property type="component" value="Chromosome MORIYA"/>
</dbReference>
<evidence type="ECO:0000313" key="1">
    <source>
        <dbReference type="EMBL" id="SQD80658.1"/>
    </source>
</evidence>